<name>A0A178K8I4_9GAMM</name>
<dbReference type="RefSeq" id="WP_068333646.1">
    <property type="nucleotide sequence ID" value="NZ_LVHF01000029.1"/>
</dbReference>
<sequence length="424" mass="47304">MAGSLVKNNHMALFEFANLAKEVTWQQAQWQQLVAMGLPSQQHQDWLYTPLSALATSPISETAHYHIDSLSYESLSLSFDCYRLVFFDGKFSTRLSDWIPNVEVTPVKKMPEEAQQGLRQSVNGDALSLLIDATASAGVWMTVKPRAKIDKPIYLFHLSSGNKGEVASYRHHIEVGEMAQCEVIEHHLSLQQSAQHGGGVSLSRFSAKVADNASLNHTKLIEEGDHQAHYAHNDVALARDSQMQSTVVMLSGAQVRHQTSSTLTADNGYAEMNSLALPRGKQVFDTRTYLRHQGAHCSSQQCHKVIAQQQAIGSFDGMILVDSEAIKTDGQMDNHNLLLSDNAKISSKPKLEIYADDVKCSHGATTGQLDPEQLFYLQARGIAKPQAEQMIIYAFAAEVIEKIPNDYVRRYASRRWNHIWEVKE</sequence>
<dbReference type="AlphaFoldDB" id="A0A178K8I4"/>
<evidence type="ECO:0000313" key="2">
    <source>
        <dbReference type="EMBL" id="OAN13275.1"/>
    </source>
</evidence>
<feature type="domain" description="SUF system FeS cluster assembly SufBD core" evidence="1">
    <location>
        <begin position="163"/>
        <end position="395"/>
    </location>
</feature>
<accession>A0A178K8I4</accession>
<dbReference type="PANTHER" id="PTHR43575:SF1">
    <property type="entry name" value="PROTEIN ABCI7, CHLOROPLASTIC"/>
    <property type="match status" value="1"/>
</dbReference>
<reference evidence="2 3" key="1">
    <citation type="submission" date="2016-03" db="EMBL/GenBank/DDBJ databases">
        <title>Photobacterium proteolyticum sp. nov. a protease producing bacterium isolated from ocean sediments of Laizhou Bay.</title>
        <authorList>
            <person name="Li Y."/>
        </authorList>
    </citation>
    <scope>NUCLEOTIDE SEQUENCE [LARGE SCALE GENOMIC DNA]</scope>
    <source>
        <strain evidence="2 3">R-40508</strain>
    </source>
</reference>
<dbReference type="PANTHER" id="PTHR43575">
    <property type="entry name" value="PROTEIN ABCI7, CHLOROPLASTIC"/>
    <property type="match status" value="1"/>
</dbReference>
<dbReference type="InterPro" id="IPR037284">
    <property type="entry name" value="SUF_FeS_clus_asmbl_SufBD_sf"/>
</dbReference>
<dbReference type="InterPro" id="IPR055346">
    <property type="entry name" value="Fe-S_cluster_assembly_SufBD"/>
</dbReference>
<organism evidence="2 3">
    <name type="scientific">Photobacterium jeanii</name>
    <dbReference type="NCBI Taxonomy" id="858640"/>
    <lineage>
        <taxon>Bacteria</taxon>
        <taxon>Pseudomonadati</taxon>
        <taxon>Pseudomonadota</taxon>
        <taxon>Gammaproteobacteria</taxon>
        <taxon>Vibrionales</taxon>
        <taxon>Vibrionaceae</taxon>
        <taxon>Photobacterium</taxon>
    </lineage>
</organism>
<dbReference type="GO" id="GO:0016226">
    <property type="term" value="P:iron-sulfur cluster assembly"/>
    <property type="evidence" value="ECO:0007669"/>
    <property type="project" value="InterPro"/>
</dbReference>
<dbReference type="InterPro" id="IPR011542">
    <property type="entry name" value="SUF_FeS_clus_asmbl_SufD"/>
</dbReference>
<dbReference type="NCBIfam" id="TIGR01981">
    <property type="entry name" value="sufD"/>
    <property type="match status" value="1"/>
</dbReference>
<evidence type="ECO:0000259" key="1">
    <source>
        <dbReference type="Pfam" id="PF01458"/>
    </source>
</evidence>
<comment type="caution">
    <text evidence="2">The sequence shown here is derived from an EMBL/GenBank/DDBJ whole genome shotgun (WGS) entry which is preliminary data.</text>
</comment>
<dbReference type="SUPFAM" id="SSF101960">
    <property type="entry name" value="Stabilizer of iron transporter SufD"/>
    <property type="match status" value="1"/>
</dbReference>
<dbReference type="EMBL" id="LVHF01000029">
    <property type="protein sequence ID" value="OAN13275.1"/>
    <property type="molecule type" value="Genomic_DNA"/>
</dbReference>
<gene>
    <name evidence="2" type="ORF">A3K86_16595</name>
</gene>
<keyword evidence="3" id="KW-1185">Reference proteome</keyword>
<dbReference type="InterPro" id="IPR000825">
    <property type="entry name" value="SUF_FeS_clus_asmbl_SufBD_core"/>
</dbReference>
<protein>
    <submittedName>
        <fullName evidence="2">Fe-S cluster assembly protein SufD</fullName>
    </submittedName>
</protein>
<dbReference type="Pfam" id="PF01458">
    <property type="entry name" value="SUFBD_core"/>
    <property type="match status" value="1"/>
</dbReference>
<proteinExistence type="predicted"/>
<dbReference type="Proteomes" id="UP000078503">
    <property type="component" value="Unassembled WGS sequence"/>
</dbReference>
<dbReference type="STRING" id="858640.A3K86_16595"/>
<dbReference type="OrthoDB" id="9768262at2"/>
<evidence type="ECO:0000313" key="3">
    <source>
        <dbReference type="Proteomes" id="UP000078503"/>
    </source>
</evidence>